<dbReference type="EMBL" id="CM042052">
    <property type="protein sequence ID" value="KAI3718275.1"/>
    <property type="molecule type" value="Genomic_DNA"/>
</dbReference>
<comment type="caution">
    <text evidence="1">The sequence shown here is derived from an EMBL/GenBank/DDBJ whole genome shotgun (WGS) entry which is preliminary data.</text>
</comment>
<reference evidence="2" key="1">
    <citation type="journal article" date="2022" name="Mol. Ecol. Resour.">
        <title>The genomes of chicory, endive, great burdock and yacon provide insights into Asteraceae palaeo-polyploidization history and plant inulin production.</title>
        <authorList>
            <person name="Fan W."/>
            <person name="Wang S."/>
            <person name="Wang H."/>
            <person name="Wang A."/>
            <person name="Jiang F."/>
            <person name="Liu H."/>
            <person name="Zhao H."/>
            <person name="Xu D."/>
            <person name="Zhang Y."/>
        </authorList>
    </citation>
    <scope>NUCLEOTIDE SEQUENCE [LARGE SCALE GENOMIC DNA]</scope>
    <source>
        <strain evidence="2">cv. Niubang</strain>
    </source>
</reference>
<name>A0ACB9B8J8_ARCLA</name>
<reference evidence="1 2" key="2">
    <citation type="journal article" date="2022" name="Mol. Ecol. Resour.">
        <title>The genomes of chicory, endive, great burdock and yacon provide insights into Asteraceae paleo-polyploidization history and plant inulin production.</title>
        <authorList>
            <person name="Fan W."/>
            <person name="Wang S."/>
            <person name="Wang H."/>
            <person name="Wang A."/>
            <person name="Jiang F."/>
            <person name="Liu H."/>
            <person name="Zhao H."/>
            <person name="Xu D."/>
            <person name="Zhang Y."/>
        </authorList>
    </citation>
    <scope>NUCLEOTIDE SEQUENCE [LARGE SCALE GENOMIC DNA]</scope>
    <source>
        <strain evidence="2">cv. Niubang</strain>
    </source>
</reference>
<gene>
    <name evidence="1" type="ORF">L6452_19139</name>
</gene>
<organism evidence="1 2">
    <name type="scientific">Arctium lappa</name>
    <name type="common">Greater burdock</name>
    <name type="synonym">Lappa major</name>
    <dbReference type="NCBI Taxonomy" id="4217"/>
    <lineage>
        <taxon>Eukaryota</taxon>
        <taxon>Viridiplantae</taxon>
        <taxon>Streptophyta</taxon>
        <taxon>Embryophyta</taxon>
        <taxon>Tracheophyta</taxon>
        <taxon>Spermatophyta</taxon>
        <taxon>Magnoliopsida</taxon>
        <taxon>eudicotyledons</taxon>
        <taxon>Gunneridae</taxon>
        <taxon>Pentapetalae</taxon>
        <taxon>asterids</taxon>
        <taxon>campanulids</taxon>
        <taxon>Asterales</taxon>
        <taxon>Asteraceae</taxon>
        <taxon>Carduoideae</taxon>
        <taxon>Cardueae</taxon>
        <taxon>Arctiinae</taxon>
        <taxon>Arctium</taxon>
    </lineage>
</organism>
<accession>A0ACB9B8J8</accession>
<evidence type="ECO:0000313" key="1">
    <source>
        <dbReference type="EMBL" id="KAI3718275.1"/>
    </source>
</evidence>
<keyword evidence="2" id="KW-1185">Reference proteome</keyword>
<sequence>MDYNIVDHEDDNGIRALENSEFCGSEDVVVAESQFSSFDMVIEFQRKKHCVEEVKTKYTVPRMVSPRKLEAYASKVYTQTIFFEFQKELNKALHFCGLVDIDSVAGKIILTITQNNKDSEVKATFKVLFIIQPF</sequence>
<protein>
    <submittedName>
        <fullName evidence="1">Uncharacterized protein</fullName>
    </submittedName>
</protein>
<proteinExistence type="predicted"/>
<dbReference type="Proteomes" id="UP001055879">
    <property type="component" value="Linkage Group LG06"/>
</dbReference>
<evidence type="ECO:0000313" key="2">
    <source>
        <dbReference type="Proteomes" id="UP001055879"/>
    </source>
</evidence>